<dbReference type="SUPFAM" id="SSF46689">
    <property type="entry name" value="Homeodomain-like"/>
    <property type="match status" value="1"/>
</dbReference>
<dbReference type="InterPro" id="IPR009057">
    <property type="entry name" value="Homeodomain-like_sf"/>
</dbReference>
<dbReference type="InterPro" id="IPR002492">
    <property type="entry name" value="Transposase_Tc1-like"/>
</dbReference>
<protein>
    <recommendedName>
        <fullName evidence="2">Transposase Tc1-like domain-containing protein</fullName>
    </recommendedName>
</protein>
<dbReference type="GO" id="GO:0003677">
    <property type="term" value="F:DNA binding"/>
    <property type="evidence" value="ECO:0007669"/>
    <property type="project" value="InterPro"/>
</dbReference>
<dbReference type="Gene3D" id="1.10.10.10">
    <property type="entry name" value="Winged helix-like DNA-binding domain superfamily/Winged helix DNA-binding domain"/>
    <property type="match status" value="1"/>
</dbReference>
<reference evidence="4" key="1">
    <citation type="journal article" date="2008" name="Insect Biochem. Mol. Biol.">
        <title>The genome of a lepidopteran model insect, the silkworm Bombyx mori.</title>
        <authorList>
            <consortium name="International Silkworm Genome Consortium"/>
        </authorList>
    </citation>
    <scope>NUCLEOTIDE SEQUENCE [LARGE SCALE GENOMIC DNA]</scope>
    <source>
        <strain evidence="4">p50T</strain>
    </source>
</reference>
<dbReference type="GO" id="GO:0015074">
    <property type="term" value="P:DNA integration"/>
    <property type="evidence" value="ECO:0007669"/>
    <property type="project" value="InterPro"/>
</dbReference>
<dbReference type="Pfam" id="PF01498">
    <property type="entry name" value="HTH_Tnp_Tc3_2"/>
    <property type="match status" value="1"/>
</dbReference>
<dbReference type="Pfam" id="PF13384">
    <property type="entry name" value="HTH_23"/>
    <property type="match status" value="1"/>
</dbReference>
<dbReference type="GO" id="GO:0006313">
    <property type="term" value="P:DNA transposition"/>
    <property type="evidence" value="ECO:0007669"/>
    <property type="project" value="InterPro"/>
</dbReference>
<keyword evidence="4" id="KW-1185">Reference proteome</keyword>
<organism evidence="3 4">
    <name type="scientific">Bombyx mori</name>
    <name type="common">Silk moth</name>
    <dbReference type="NCBI Taxonomy" id="7091"/>
    <lineage>
        <taxon>Eukaryota</taxon>
        <taxon>Metazoa</taxon>
        <taxon>Ecdysozoa</taxon>
        <taxon>Arthropoda</taxon>
        <taxon>Hexapoda</taxon>
        <taxon>Insecta</taxon>
        <taxon>Pterygota</taxon>
        <taxon>Neoptera</taxon>
        <taxon>Endopterygota</taxon>
        <taxon>Lepidoptera</taxon>
        <taxon>Glossata</taxon>
        <taxon>Ditrysia</taxon>
        <taxon>Bombycoidea</taxon>
        <taxon>Bombycidae</taxon>
        <taxon>Bombycinae</taxon>
        <taxon>Bombyx</taxon>
    </lineage>
</organism>
<proteinExistence type="predicted"/>
<feature type="domain" description="Transposase Tc1-like" evidence="2">
    <location>
        <begin position="65"/>
        <end position="137"/>
    </location>
</feature>
<comment type="subcellular location">
    <subcellularLocation>
        <location evidence="1">Nucleus</location>
    </subcellularLocation>
</comment>
<evidence type="ECO:0000313" key="3">
    <source>
        <dbReference type="EnsemblMetazoa" id="XP_037875932.1"/>
    </source>
</evidence>
<evidence type="ECO:0000256" key="1">
    <source>
        <dbReference type="ARBA" id="ARBA00004123"/>
    </source>
</evidence>
<accession>A0A8R2M6N5</accession>
<dbReference type="Proteomes" id="UP000005204">
    <property type="component" value="Unassembled WGS sequence"/>
</dbReference>
<dbReference type="EnsemblMetazoa" id="XM_038020004.1">
    <property type="protein sequence ID" value="XP_037875932.1"/>
    <property type="gene ID" value="LOC119630478"/>
</dbReference>
<evidence type="ECO:0000259" key="2">
    <source>
        <dbReference type="Pfam" id="PF01498"/>
    </source>
</evidence>
<dbReference type="GO" id="GO:0005634">
    <property type="term" value="C:nucleus"/>
    <property type="evidence" value="ECO:0007669"/>
    <property type="project" value="UniProtKB-SubCell"/>
</dbReference>
<reference evidence="3" key="2">
    <citation type="submission" date="2022-06" db="UniProtKB">
        <authorList>
            <consortium name="EnsemblMetazoa"/>
        </authorList>
    </citation>
    <scope>IDENTIFICATION</scope>
    <source>
        <strain evidence="3">p50T (Dazao)</strain>
    </source>
</reference>
<name>A0A8R2M6N5_BOMMO</name>
<dbReference type="InterPro" id="IPR036388">
    <property type="entry name" value="WH-like_DNA-bd_sf"/>
</dbReference>
<dbReference type="AlphaFoldDB" id="A0A8R2M6N5"/>
<sequence>METTSTEAAQIVDLLQEGLSQRVVARRLHISQSCVSKAYKCFQETSGFIPRPRSGRRRCTLERDDRFIVSTSLRNRHLHGVDVQQELRDIRGVAASERTLCRRLKLANLTPKRPPTGSKLTVAHRQTLLQFARTHLDWEVEQ</sequence>
<evidence type="ECO:0000313" key="4">
    <source>
        <dbReference type="Proteomes" id="UP000005204"/>
    </source>
</evidence>